<dbReference type="InterPro" id="IPR000086">
    <property type="entry name" value="NUDIX_hydrolase_dom"/>
</dbReference>
<dbReference type="PROSITE" id="PS51462">
    <property type="entry name" value="NUDIX"/>
    <property type="match status" value="1"/>
</dbReference>
<dbReference type="CDD" id="cd04683">
    <property type="entry name" value="NUDIX_Hydrolase"/>
    <property type="match status" value="1"/>
</dbReference>
<evidence type="ECO:0000313" key="2">
    <source>
        <dbReference type="EMBL" id="EKE27414.1"/>
    </source>
</evidence>
<dbReference type="EMBL" id="AMFJ01000484">
    <property type="protein sequence ID" value="EKE27414.1"/>
    <property type="molecule type" value="Genomic_DNA"/>
</dbReference>
<gene>
    <name evidence="2" type="ORF">ACD_3C00210G0004</name>
</gene>
<reference evidence="2" key="1">
    <citation type="journal article" date="2012" name="Science">
        <title>Fermentation, hydrogen, and sulfur metabolism in multiple uncultivated bacterial phyla.</title>
        <authorList>
            <person name="Wrighton K.C."/>
            <person name="Thomas B.C."/>
            <person name="Sharon I."/>
            <person name="Miller C.S."/>
            <person name="Castelle C.J."/>
            <person name="VerBerkmoes N.C."/>
            <person name="Wilkins M.J."/>
            <person name="Hettich R.L."/>
            <person name="Lipton M.S."/>
            <person name="Williams K.H."/>
            <person name="Long P.E."/>
            <person name="Banfield J.F."/>
        </authorList>
    </citation>
    <scope>NUCLEOTIDE SEQUENCE [LARGE SCALE GENOMIC DNA]</scope>
</reference>
<dbReference type="GO" id="GO:0005829">
    <property type="term" value="C:cytosol"/>
    <property type="evidence" value="ECO:0007669"/>
    <property type="project" value="TreeGrafter"/>
</dbReference>
<organism evidence="2">
    <name type="scientific">uncultured bacterium</name>
    <name type="common">gcode 4</name>
    <dbReference type="NCBI Taxonomy" id="1234023"/>
    <lineage>
        <taxon>Bacteria</taxon>
        <taxon>environmental samples</taxon>
    </lineage>
</organism>
<accession>K2GB49</accession>
<comment type="caution">
    <text evidence="2">The sequence shown here is derived from an EMBL/GenBank/DDBJ whole genome shotgun (WGS) entry which is preliminary data.</text>
</comment>
<protein>
    <recommendedName>
        <fullName evidence="1">Nudix hydrolase domain-containing protein</fullName>
    </recommendedName>
</protein>
<feature type="domain" description="Nudix hydrolase" evidence="1">
    <location>
        <begin position="7"/>
        <end position="140"/>
    </location>
</feature>
<dbReference type="InterPro" id="IPR015797">
    <property type="entry name" value="NUDIX_hydrolase-like_dom_sf"/>
</dbReference>
<dbReference type="Gene3D" id="3.90.79.10">
    <property type="entry name" value="Nucleoside Triphosphate Pyrophosphohydrolase"/>
    <property type="match status" value="1"/>
</dbReference>
<name>K2GB49_9BACT</name>
<dbReference type="AlphaFoldDB" id="K2GB49"/>
<dbReference type="GO" id="GO:0035539">
    <property type="term" value="F:8-oxo-7,8-dihydrodeoxyguanosine triphosphate pyrophosphatase activity"/>
    <property type="evidence" value="ECO:0007669"/>
    <property type="project" value="TreeGrafter"/>
</dbReference>
<dbReference type="GO" id="GO:0006203">
    <property type="term" value="P:dGTP catabolic process"/>
    <property type="evidence" value="ECO:0007669"/>
    <property type="project" value="TreeGrafter"/>
</dbReference>
<dbReference type="PANTHER" id="PTHR16099">
    <property type="entry name" value="8-OXO-DGTP DIPHOSPHATES NUDT15"/>
    <property type="match status" value="1"/>
</dbReference>
<dbReference type="Pfam" id="PF00293">
    <property type="entry name" value="NUDIX"/>
    <property type="match status" value="1"/>
</dbReference>
<proteinExistence type="predicted"/>
<sequence>MLKQRHKIIPAIYLVLIREDSILMLRRFNTGYEDGNYSLVAWHLDWNETFRQAMAREAMEESSLEFNPQNIRIIHTMHRRLIDGEDTREYIDFFMSVDNFIWEPVNKEPHKCDELRWFPVDNIPKNTIPYIRYALESIFKGESYSEFGF</sequence>
<evidence type="ECO:0000259" key="1">
    <source>
        <dbReference type="PROSITE" id="PS51462"/>
    </source>
</evidence>
<dbReference type="PANTHER" id="PTHR16099:SF5">
    <property type="entry name" value="NUCLEOTIDE TRIPHOSPHATE DIPHOSPHATASE NUDT15"/>
    <property type="match status" value="1"/>
</dbReference>
<dbReference type="SUPFAM" id="SSF55811">
    <property type="entry name" value="Nudix"/>
    <property type="match status" value="1"/>
</dbReference>